<reference evidence="4" key="2">
    <citation type="submission" date="2020-11" db="EMBL/GenBank/DDBJ databases">
        <authorList>
            <consortium name="DOE Joint Genome Institute"/>
            <person name="Kuo A."/>
            <person name="Miyauchi S."/>
            <person name="Kiss E."/>
            <person name="Drula E."/>
            <person name="Kohler A."/>
            <person name="Sanchez-Garcia M."/>
            <person name="Andreopoulos B."/>
            <person name="Barry K.W."/>
            <person name="Bonito G."/>
            <person name="Buee M."/>
            <person name="Carver A."/>
            <person name="Chen C."/>
            <person name="Cichocki N."/>
            <person name="Clum A."/>
            <person name="Culley D."/>
            <person name="Crous P.W."/>
            <person name="Fauchery L."/>
            <person name="Girlanda M."/>
            <person name="Hayes R."/>
            <person name="Keri Z."/>
            <person name="Labutti K."/>
            <person name="Lipzen A."/>
            <person name="Lombard V."/>
            <person name="Magnuson J."/>
            <person name="Maillard F."/>
            <person name="Morin E."/>
            <person name="Murat C."/>
            <person name="Nolan M."/>
            <person name="Ohm R."/>
            <person name="Pangilinan J."/>
            <person name="Pereira M."/>
            <person name="Perotto S."/>
            <person name="Peter M."/>
            <person name="Riley R."/>
            <person name="Sitrit Y."/>
            <person name="Stielow B."/>
            <person name="Szollosi G."/>
            <person name="Zifcakova L."/>
            <person name="Stursova M."/>
            <person name="Spatafora J.W."/>
            <person name="Tedersoo L."/>
            <person name="Vaario L.-M."/>
            <person name="Yamada A."/>
            <person name="Yan M."/>
            <person name="Wang P."/>
            <person name="Xu J."/>
            <person name="Bruns T."/>
            <person name="Baldrian P."/>
            <person name="Vilgalys R."/>
            <person name="Henrissat B."/>
            <person name="Grigoriev I.V."/>
            <person name="Hibbett D."/>
            <person name="Nagy L.G."/>
            <person name="Martin F.M."/>
        </authorList>
    </citation>
    <scope>NUCLEOTIDE SEQUENCE</scope>
    <source>
        <strain evidence="4">UH-Tt-Lm1</strain>
    </source>
</reference>
<dbReference type="InterPro" id="IPR005442">
    <property type="entry name" value="GST_omega"/>
</dbReference>
<evidence type="ECO:0000259" key="2">
    <source>
        <dbReference type="PROSITE" id="PS50404"/>
    </source>
</evidence>
<dbReference type="OrthoDB" id="202840at2759"/>
<dbReference type="Proteomes" id="UP000736335">
    <property type="component" value="Unassembled WGS sequence"/>
</dbReference>
<gene>
    <name evidence="4" type="ORF">BJ322DRAFT_1050249</name>
</gene>
<feature type="domain" description="GST N-terminal" evidence="2">
    <location>
        <begin position="3"/>
        <end position="94"/>
    </location>
</feature>
<dbReference type="PRINTS" id="PR01625">
    <property type="entry name" value="GSTRNSFRASEO"/>
</dbReference>
<dbReference type="SFLD" id="SFLDG00358">
    <property type="entry name" value="Main_(cytGST)"/>
    <property type="match status" value="1"/>
</dbReference>
<organism evidence="4 5">
    <name type="scientific">Thelephora terrestris</name>
    <dbReference type="NCBI Taxonomy" id="56493"/>
    <lineage>
        <taxon>Eukaryota</taxon>
        <taxon>Fungi</taxon>
        <taxon>Dikarya</taxon>
        <taxon>Basidiomycota</taxon>
        <taxon>Agaricomycotina</taxon>
        <taxon>Agaricomycetes</taxon>
        <taxon>Thelephorales</taxon>
        <taxon>Thelephoraceae</taxon>
        <taxon>Thelephora</taxon>
    </lineage>
</organism>
<proteinExistence type="predicted"/>
<reference evidence="4" key="1">
    <citation type="journal article" date="2020" name="Nat. Commun.">
        <title>Large-scale genome sequencing of mycorrhizal fungi provides insights into the early evolution of symbiotic traits.</title>
        <authorList>
            <person name="Miyauchi S."/>
            <person name="Kiss E."/>
            <person name="Kuo A."/>
            <person name="Drula E."/>
            <person name="Kohler A."/>
            <person name="Sanchez-Garcia M."/>
            <person name="Morin E."/>
            <person name="Andreopoulos B."/>
            <person name="Barry K.W."/>
            <person name="Bonito G."/>
            <person name="Buee M."/>
            <person name="Carver A."/>
            <person name="Chen C."/>
            <person name="Cichocki N."/>
            <person name="Clum A."/>
            <person name="Culley D."/>
            <person name="Crous P.W."/>
            <person name="Fauchery L."/>
            <person name="Girlanda M."/>
            <person name="Hayes R.D."/>
            <person name="Keri Z."/>
            <person name="LaButti K."/>
            <person name="Lipzen A."/>
            <person name="Lombard V."/>
            <person name="Magnuson J."/>
            <person name="Maillard F."/>
            <person name="Murat C."/>
            <person name="Nolan M."/>
            <person name="Ohm R.A."/>
            <person name="Pangilinan J."/>
            <person name="Pereira M.F."/>
            <person name="Perotto S."/>
            <person name="Peter M."/>
            <person name="Pfister S."/>
            <person name="Riley R."/>
            <person name="Sitrit Y."/>
            <person name="Stielow J.B."/>
            <person name="Szollosi G."/>
            <person name="Zifcakova L."/>
            <person name="Stursova M."/>
            <person name="Spatafora J.W."/>
            <person name="Tedersoo L."/>
            <person name="Vaario L.M."/>
            <person name="Yamada A."/>
            <person name="Yan M."/>
            <person name="Wang P."/>
            <person name="Xu J."/>
            <person name="Bruns T."/>
            <person name="Baldrian P."/>
            <person name="Vilgalys R."/>
            <person name="Dunand C."/>
            <person name="Henrissat B."/>
            <person name="Grigoriev I.V."/>
            <person name="Hibbett D."/>
            <person name="Nagy L.G."/>
            <person name="Martin F.M."/>
        </authorList>
    </citation>
    <scope>NUCLEOTIDE SEQUENCE</scope>
    <source>
        <strain evidence="4">UH-Tt-Lm1</strain>
    </source>
</reference>
<feature type="domain" description="GST C-terminal" evidence="3">
    <location>
        <begin position="99"/>
        <end position="220"/>
    </location>
</feature>
<accession>A0A9P6L945</accession>
<comment type="caution">
    <text evidence="4">The sequence shown here is derived from an EMBL/GenBank/DDBJ whole genome shotgun (WGS) entry which is preliminary data.</text>
</comment>
<dbReference type="SFLD" id="SFLDS00019">
    <property type="entry name" value="Glutathione_Transferase_(cytos"/>
    <property type="match status" value="1"/>
</dbReference>
<dbReference type="PROSITE" id="PS50404">
    <property type="entry name" value="GST_NTER"/>
    <property type="match status" value="1"/>
</dbReference>
<dbReference type="InterPro" id="IPR010987">
    <property type="entry name" value="Glutathione-S-Trfase_C-like"/>
</dbReference>
<evidence type="ECO:0008006" key="6">
    <source>
        <dbReference type="Google" id="ProtNLM"/>
    </source>
</evidence>
<sequence>MVDQLTLYSAKFCPFSQRAELALKEAKIPHKKFHIDLKDKPEWYAPKVNPASKVPAVTYGGPDVHPSDPSPESAKITESLVLIQFFADLAPESDLLPKDALGKARIRFFLETVSSKIQPNLGRWALGSGSYDAFFEALDAIQDQLPPVEKGKYIFGEEFTLADISIAPFLGRTLLVQLRNGIGKFDKQEAKLGWEHFQGPKYERLRQYIDDVAARPSWQC</sequence>
<dbReference type="Gene3D" id="3.40.30.10">
    <property type="entry name" value="Glutaredoxin"/>
    <property type="match status" value="1"/>
</dbReference>
<keyword evidence="1" id="KW-0560">Oxidoreductase</keyword>
<dbReference type="GO" id="GO:0004364">
    <property type="term" value="F:glutathione transferase activity"/>
    <property type="evidence" value="ECO:0007669"/>
    <property type="project" value="InterPro"/>
</dbReference>
<dbReference type="GO" id="GO:0005737">
    <property type="term" value="C:cytoplasm"/>
    <property type="evidence" value="ECO:0007669"/>
    <property type="project" value="InterPro"/>
</dbReference>
<evidence type="ECO:0000313" key="5">
    <source>
        <dbReference type="Proteomes" id="UP000736335"/>
    </source>
</evidence>
<keyword evidence="5" id="KW-1185">Reference proteome</keyword>
<dbReference type="SUPFAM" id="SSF52833">
    <property type="entry name" value="Thioredoxin-like"/>
    <property type="match status" value="1"/>
</dbReference>
<dbReference type="PANTHER" id="PTHR43968">
    <property type="match status" value="1"/>
</dbReference>
<dbReference type="CDD" id="cd00299">
    <property type="entry name" value="GST_C_family"/>
    <property type="match status" value="1"/>
</dbReference>
<dbReference type="SUPFAM" id="SSF47616">
    <property type="entry name" value="GST C-terminal domain-like"/>
    <property type="match status" value="1"/>
</dbReference>
<evidence type="ECO:0000259" key="3">
    <source>
        <dbReference type="PROSITE" id="PS50405"/>
    </source>
</evidence>
<dbReference type="PANTHER" id="PTHR43968:SF6">
    <property type="entry name" value="GLUTATHIONE S-TRANSFERASE OMEGA"/>
    <property type="match status" value="1"/>
</dbReference>
<dbReference type="InterPro" id="IPR040079">
    <property type="entry name" value="Glutathione_S-Trfase"/>
</dbReference>
<protein>
    <recommendedName>
        <fullName evidence="6">Glutathione S-transferase</fullName>
    </recommendedName>
</protein>
<dbReference type="InterPro" id="IPR050983">
    <property type="entry name" value="GST_Omega/HSP26"/>
</dbReference>
<dbReference type="GO" id="GO:0045174">
    <property type="term" value="F:glutathione dehydrogenase (ascorbate) activity"/>
    <property type="evidence" value="ECO:0007669"/>
    <property type="project" value="UniProtKB-ARBA"/>
</dbReference>
<dbReference type="InterPro" id="IPR004045">
    <property type="entry name" value="Glutathione_S-Trfase_N"/>
</dbReference>
<dbReference type="InterPro" id="IPR036282">
    <property type="entry name" value="Glutathione-S-Trfase_C_sf"/>
</dbReference>
<dbReference type="Pfam" id="PF13417">
    <property type="entry name" value="GST_N_3"/>
    <property type="match status" value="1"/>
</dbReference>
<dbReference type="Gene3D" id="1.20.1050.10">
    <property type="match status" value="1"/>
</dbReference>
<name>A0A9P6L945_9AGAM</name>
<evidence type="ECO:0000313" key="4">
    <source>
        <dbReference type="EMBL" id="KAF9788644.1"/>
    </source>
</evidence>
<dbReference type="AlphaFoldDB" id="A0A9P6L945"/>
<dbReference type="EMBL" id="WIUZ02000004">
    <property type="protein sequence ID" value="KAF9788644.1"/>
    <property type="molecule type" value="Genomic_DNA"/>
</dbReference>
<evidence type="ECO:0000256" key="1">
    <source>
        <dbReference type="ARBA" id="ARBA00023002"/>
    </source>
</evidence>
<dbReference type="InterPro" id="IPR036249">
    <property type="entry name" value="Thioredoxin-like_sf"/>
</dbReference>
<dbReference type="PROSITE" id="PS50405">
    <property type="entry name" value="GST_CTER"/>
    <property type="match status" value="1"/>
</dbReference>
<dbReference type="Pfam" id="PF13410">
    <property type="entry name" value="GST_C_2"/>
    <property type="match status" value="1"/>
</dbReference>